<evidence type="ECO:0000256" key="2">
    <source>
        <dbReference type="ARBA" id="ARBA00022801"/>
    </source>
</evidence>
<keyword evidence="3 5" id="KW-0347">Helicase</keyword>
<dbReference type="Pfam" id="PF00580">
    <property type="entry name" value="UvrD-helicase"/>
    <property type="match status" value="1"/>
</dbReference>
<feature type="domain" description="UvrD-like helicase ATP-binding" evidence="6">
    <location>
        <begin position="182"/>
        <end position="590"/>
    </location>
</feature>
<sequence>MTDSSTSASPASMPEQRHVDAAYARVDELRKKYRDQQARTHAIHGAGNPQAWTEREALSAHLGDMAARLEAVEDRLVFGRLDMADGDHHHIGRVALSTTDGEHLLIDWRAPVAMPFYQATAVNPKGVVRRRHITTHGRTVVALEDELLDSSRAEGMDLQGEGALMSALDKARDGRMGDIVATIQSEQDAIIRAPRDGAIVVQGGPGTGKTAVALHRIAYLLYAERERLERSGVLLVGPSRIFLRYIEQVLPSLGETGVVSTTMGDLLPGVDARGTEPLGVAQAKGHIGWAQLLKQAVKMLPRELSTPTKLQVWSRTVTLTPDDVSKAIRHARHTRRTHNQAREGFALELMEVLAERLASDASSAGGVLASNEDKAEWISEIRDSIDARRAINLAWMPTSATTLLRRLYARPQLLAHINDRAGRPVSPRLLPLVERHSAEWTDADIPLLDELEELLGPMPTSRVESSESESAAIERARAAIEGQGLGGGIVNAEQLAESTLSQRMWTPLAEQAANDRKWAYGHIVVDEAQDLSPMAWRSLLRRCPSRSFTIVGDLDQRRGSKRPKTWVEALGPASRAYSDEFVLTVSYRTPATLTAIAEAVMARAGKPVIHPMSAVRDVEDCYRVATVEADTDPVAREDSPAWAAAIQAASQACERLDATSGEGSGRVAILVSDSRGHAWNADSTGESALDSRIALLSASSSKGLEFDTVIVVEPGEIFAEGVGDLFVALTRATHDLVAITSSDLPKGMDQW</sequence>
<dbReference type="EMBL" id="PKKJ01000001">
    <property type="protein sequence ID" value="PKY66797.1"/>
    <property type="molecule type" value="Genomic_DNA"/>
</dbReference>
<dbReference type="InterPro" id="IPR014016">
    <property type="entry name" value="UvrD-like_ATP-bd"/>
</dbReference>
<evidence type="ECO:0000256" key="4">
    <source>
        <dbReference type="ARBA" id="ARBA00022840"/>
    </source>
</evidence>
<comment type="caution">
    <text evidence="7">The sequence shown here is derived from an EMBL/GenBank/DDBJ whole genome shotgun (WGS) entry which is preliminary data.</text>
</comment>
<keyword evidence="4 5" id="KW-0067">ATP-binding</keyword>
<keyword evidence="1 5" id="KW-0547">Nucleotide-binding</keyword>
<dbReference type="GO" id="GO:0005524">
    <property type="term" value="F:ATP binding"/>
    <property type="evidence" value="ECO:0007669"/>
    <property type="project" value="UniProtKB-UniRule"/>
</dbReference>
<dbReference type="GO" id="GO:0003677">
    <property type="term" value="F:DNA binding"/>
    <property type="evidence" value="ECO:0007669"/>
    <property type="project" value="InterPro"/>
</dbReference>
<dbReference type="AlphaFoldDB" id="A0A2I1I6N2"/>
<dbReference type="GO" id="GO:0005829">
    <property type="term" value="C:cytosol"/>
    <property type="evidence" value="ECO:0007669"/>
    <property type="project" value="TreeGrafter"/>
</dbReference>
<evidence type="ECO:0000256" key="5">
    <source>
        <dbReference type="PROSITE-ProRule" id="PRU00560"/>
    </source>
</evidence>
<evidence type="ECO:0000313" key="7">
    <source>
        <dbReference type="EMBL" id="PKY66797.1"/>
    </source>
</evidence>
<dbReference type="Gene3D" id="3.40.50.300">
    <property type="entry name" value="P-loop containing nucleotide triphosphate hydrolases"/>
    <property type="match status" value="3"/>
</dbReference>
<dbReference type="SUPFAM" id="SSF52540">
    <property type="entry name" value="P-loop containing nucleoside triphosphate hydrolases"/>
    <property type="match status" value="1"/>
</dbReference>
<dbReference type="GO" id="GO:0043138">
    <property type="term" value="F:3'-5' DNA helicase activity"/>
    <property type="evidence" value="ECO:0007669"/>
    <property type="project" value="TreeGrafter"/>
</dbReference>
<proteinExistence type="predicted"/>
<protein>
    <submittedName>
        <fullName evidence="7">AAA family ATPase</fullName>
    </submittedName>
</protein>
<dbReference type="OrthoDB" id="9787585at2"/>
<keyword evidence="2 5" id="KW-0378">Hydrolase</keyword>
<dbReference type="PANTHER" id="PTHR11070">
    <property type="entry name" value="UVRD / RECB / PCRA DNA HELICASE FAMILY MEMBER"/>
    <property type="match status" value="1"/>
</dbReference>
<dbReference type="RefSeq" id="WP_101627308.1">
    <property type="nucleotide sequence ID" value="NZ_PKKJ01000001.1"/>
</dbReference>
<evidence type="ECO:0000256" key="1">
    <source>
        <dbReference type="ARBA" id="ARBA00022741"/>
    </source>
</evidence>
<dbReference type="Proteomes" id="UP000234545">
    <property type="component" value="Unassembled WGS sequence"/>
</dbReference>
<gene>
    <name evidence="7" type="ORF">CYJ25_00685</name>
</gene>
<accession>A0A2I1I6N2</accession>
<dbReference type="PANTHER" id="PTHR11070:SF45">
    <property type="entry name" value="DNA 3'-5' HELICASE"/>
    <property type="match status" value="1"/>
</dbReference>
<evidence type="ECO:0000256" key="3">
    <source>
        <dbReference type="ARBA" id="ARBA00022806"/>
    </source>
</evidence>
<dbReference type="InterPro" id="IPR027417">
    <property type="entry name" value="P-loop_NTPase"/>
</dbReference>
<dbReference type="GO" id="GO:0000725">
    <property type="term" value="P:recombinational repair"/>
    <property type="evidence" value="ECO:0007669"/>
    <property type="project" value="TreeGrafter"/>
</dbReference>
<dbReference type="PROSITE" id="PS51198">
    <property type="entry name" value="UVRD_HELICASE_ATP_BIND"/>
    <property type="match status" value="1"/>
</dbReference>
<reference evidence="7 8" key="1">
    <citation type="submission" date="2017-12" db="EMBL/GenBank/DDBJ databases">
        <title>Phylogenetic diversity of female urinary microbiome.</title>
        <authorList>
            <person name="Thomas-White K."/>
            <person name="Wolfe A.J."/>
        </authorList>
    </citation>
    <scope>NUCLEOTIDE SEQUENCE [LARGE SCALE GENOMIC DNA]</scope>
    <source>
        <strain evidence="7 8">UMB0250</strain>
    </source>
</reference>
<dbReference type="InterPro" id="IPR000212">
    <property type="entry name" value="DNA_helicase_UvrD/REP"/>
</dbReference>
<evidence type="ECO:0000313" key="8">
    <source>
        <dbReference type="Proteomes" id="UP000234545"/>
    </source>
</evidence>
<dbReference type="GO" id="GO:0016787">
    <property type="term" value="F:hydrolase activity"/>
    <property type="evidence" value="ECO:0007669"/>
    <property type="project" value="UniProtKB-UniRule"/>
</dbReference>
<organism evidence="7 8">
    <name type="scientific">Schaalia turicensis</name>
    <dbReference type="NCBI Taxonomy" id="131111"/>
    <lineage>
        <taxon>Bacteria</taxon>
        <taxon>Bacillati</taxon>
        <taxon>Actinomycetota</taxon>
        <taxon>Actinomycetes</taxon>
        <taxon>Actinomycetales</taxon>
        <taxon>Actinomycetaceae</taxon>
        <taxon>Schaalia</taxon>
    </lineage>
</organism>
<feature type="binding site" evidence="5">
    <location>
        <begin position="203"/>
        <end position="210"/>
    </location>
    <ligand>
        <name>ATP</name>
        <dbReference type="ChEBI" id="CHEBI:30616"/>
    </ligand>
</feature>
<name>A0A2I1I6N2_9ACTO</name>
<evidence type="ECO:0000259" key="6">
    <source>
        <dbReference type="PROSITE" id="PS51198"/>
    </source>
</evidence>